<evidence type="ECO:0000259" key="9">
    <source>
        <dbReference type="PROSITE" id="PS50122"/>
    </source>
</evidence>
<feature type="compositionally biased region" description="Polar residues" evidence="7">
    <location>
        <begin position="1"/>
        <end position="16"/>
    </location>
</feature>
<evidence type="ECO:0000256" key="6">
    <source>
        <dbReference type="PROSITE-ProRule" id="PRU00169"/>
    </source>
</evidence>
<keyword evidence="2 5" id="KW-0378">Hydrolase</keyword>
<evidence type="ECO:0000256" key="3">
    <source>
        <dbReference type="ARBA" id="ARBA00039140"/>
    </source>
</evidence>
<feature type="domain" description="CheB-type methylesterase" evidence="9">
    <location>
        <begin position="163"/>
        <end position="362"/>
    </location>
</feature>
<dbReference type="GO" id="GO:0008984">
    <property type="term" value="F:protein-glutamate methylesterase activity"/>
    <property type="evidence" value="ECO:0007669"/>
    <property type="project" value="UniProtKB-EC"/>
</dbReference>
<evidence type="ECO:0000313" key="10">
    <source>
        <dbReference type="EMBL" id="KTT95909.1"/>
    </source>
</evidence>
<sequence>MNSYPSTAPQASPSTQGGDGPTRVLIVDDSAVARALIARQIEPHDRFRVVGAVAHVEAALAFLNDQAAEIILLDVEMPGVDGITALPRLIAAGRGARIIIVSASTPAGGAAAVQALAHGAADTLDKPRPQGLTEFGDILLQKLDGLAQSQDRPARAAPAPVSPVSSGTRKAVQRALPDIIGIGASTGGIHALAKLLAPIPATMTVPIVVTQHLPATFIPFFAAQLTAVAHRPCIMAQDRMRVRPGEILVAPGDAHITFVRLTDGSAAIRLKHERARSGCLPSVDPMFASMAELWGERAWGIVLTGMGRDGLEGARMLKAAGGTIIAQDRDSAVVWGMPGAIVTDGLADLVMTPDAVGAMIAAGGAC</sequence>
<dbReference type="Proteomes" id="UP000073923">
    <property type="component" value="Unassembled WGS sequence"/>
</dbReference>
<feature type="active site" evidence="5">
    <location>
        <position position="185"/>
    </location>
</feature>
<dbReference type="EC" id="3.1.1.61" evidence="3"/>
<dbReference type="EMBL" id="LDTF01000100">
    <property type="protein sequence ID" value="KTT95909.1"/>
    <property type="molecule type" value="Genomic_DNA"/>
</dbReference>
<dbReference type="PANTHER" id="PTHR42872:SF3">
    <property type="entry name" value="PROTEIN-GLUTAMATE METHYLESTERASE_PROTEIN-GLUTAMINE GLUTAMINASE 1"/>
    <property type="match status" value="1"/>
</dbReference>
<evidence type="ECO:0000256" key="1">
    <source>
        <dbReference type="ARBA" id="ARBA00022500"/>
    </source>
</evidence>
<dbReference type="GO" id="GO:0005737">
    <property type="term" value="C:cytoplasm"/>
    <property type="evidence" value="ECO:0007669"/>
    <property type="project" value="InterPro"/>
</dbReference>
<feature type="region of interest" description="Disordered" evidence="7">
    <location>
        <begin position="1"/>
        <end position="22"/>
    </location>
</feature>
<dbReference type="InterPro" id="IPR001789">
    <property type="entry name" value="Sig_transdc_resp-reg_receiver"/>
</dbReference>
<protein>
    <recommendedName>
        <fullName evidence="3">protein-glutamate methylesterase</fullName>
        <ecNumber evidence="3">3.1.1.61</ecNumber>
    </recommendedName>
</protein>
<feature type="domain" description="Response regulatory" evidence="8">
    <location>
        <begin position="23"/>
        <end position="141"/>
    </location>
</feature>
<dbReference type="PIRSF" id="PIRSF000876">
    <property type="entry name" value="RR_chemtxs_CheB"/>
    <property type="match status" value="1"/>
</dbReference>
<evidence type="ECO:0000256" key="7">
    <source>
        <dbReference type="SAM" id="MobiDB-lite"/>
    </source>
</evidence>
<dbReference type="SUPFAM" id="SSF52738">
    <property type="entry name" value="Methylesterase CheB, C-terminal domain"/>
    <property type="match status" value="1"/>
</dbReference>
<dbReference type="PROSITE" id="PS50122">
    <property type="entry name" value="CHEB"/>
    <property type="match status" value="1"/>
</dbReference>
<evidence type="ECO:0000313" key="11">
    <source>
        <dbReference type="Proteomes" id="UP000073923"/>
    </source>
</evidence>
<gene>
    <name evidence="10" type="ORF">NS355_15985</name>
</gene>
<dbReference type="AlphaFoldDB" id="A0A147ILH7"/>
<keyword evidence="1 5" id="KW-0145">Chemotaxis</keyword>
<dbReference type="SMART" id="SM00448">
    <property type="entry name" value="REC"/>
    <property type="match status" value="1"/>
</dbReference>
<dbReference type="InterPro" id="IPR035909">
    <property type="entry name" value="CheB_C"/>
</dbReference>
<accession>A0A147ILH7</accession>
<dbReference type="OrthoDB" id="9793421at2"/>
<comment type="catalytic activity">
    <reaction evidence="4">
        <text>[protein]-L-glutamate 5-O-methyl ester + H2O = L-glutamyl-[protein] + methanol + H(+)</text>
        <dbReference type="Rhea" id="RHEA:23236"/>
        <dbReference type="Rhea" id="RHEA-COMP:10208"/>
        <dbReference type="Rhea" id="RHEA-COMP:10311"/>
        <dbReference type="ChEBI" id="CHEBI:15377"/>
        <dbReference type="ChEBI" id="CHEBI:15378"/>
        <dbReference type="ChEBI" id="CHEBI:17790"/>
        <dbReference type="ChEBI" id="CHEBI:29973"/>
        <dbReference type="ChEBI" id="CHEBI:82795"/>
        <dbReference type="EC" id="3.1.1.61"/>
    </reaction>
</comment>
<dbReference type="PROSITE" id="PS50110">
    <property type="entry name" value="RESPONSE_REGULATORY"/>
    <property type="match status" value="1"/>
</dbReference>
<dbReference type="CDD" id="cd16432">
    <property type="entry name" value="CheB_Rec"/>
    <property type="match status" value="1"/>
</dbReference>
<reference evidence="10 11" key="1">
    <citation type="journal article" date="2016" name="Front. Microbiol.">
        <title>Genomic Resource of Rice Seed Associated Bacteria.</title>
        <authorList>
            <person name="Midha S."/>
            <person name="Bansal K."/>
            <person name="Sharma S."/>
            <person name="Kumar N."/>
            <person name="Patil P.P."/>
            <person name="Chaudhry V."/>
            <person name="Patil P.B."/>
        </authorList>
    </citation>
    <scope>NUCLEOTIDE SEQUENCE [LARGE SCALE GENOMIC DNA]</scope>
    <source>
        <strain evidence="10 11">NS355</strain>
    </source>
</reference>
<dbReference type="InterPro" id="IPR011006">
    <property type="entry name" value="CheY-like_superfamily"/>
</dbReference>
<evidence type="ECO:0000259" key="8">
    <source>
        <dbReference type="PROSITE" id="PS50110"/>
    </source>
</evidence>
<dbReference type="Pfam" id="PF00072">
    <property type="entry name" value="Response_reg"/>
    <property type="match status" value="1"/>
</dbReference>
<evidence type="ECO:0000256" key="2">
    <source>
        <dbReference type="ARBA" id="ARBA00022801"/>
    </source>
</evidence>
<evidence type="ECO:0000256" key="5">
    <source>
        <dbReference type="PROSITE-ProRule" id="PRU00050"/>
    </source>
</evidence>
<name>A0A147ILH7_9SPHN</name>
<dbReference type="SUPFAM" id="SSF52172">
    <property type="entry name" value="CheY-like"/>
    <property type="match status" value="1"/>
</dbReference>
<dbReference type="InterPro" id="IPR000673">
    <property type="entry name" value="Sig_transdc_resp-reg_Me-estase"/>
</dbReference>
<evidence type="ECO:0000256" key="4">
    <source>
        <dbReference type="ARBA" id="ARBA00048267"/>
    </source>
</evidence>
<dbReference type="PATRIC" id="fig|172044.3.peg.68"/>
<dbReference type="CDD" id="cd17541">
    <property type="entry name" value="REC_CheB-like"/>
    <property type="match status" value="1"/>
</dbReference>
<proteinExistence type="predicted"/>
<dbReference type="GO" id="GO:0000156">
    <property type="term" value="F:phosphorelay response regulator activity"/>
    <property type="evidence" value="ECO:0007669"/>
    <property type="project" value="InterPro"/>
</dbReference>
<dbReference type="InterPro" id="IPR008248">
    <property type="entry name" value="CheB-like"/>
</dbReference>
<feature type="modified residue" description="4-aspartylphosphate" evidence="6">
    <location>
        <position position="74"/>
    </location>
</feature>
<organism evidence="10 11">
    <name type="scientific">Sphingomonas yabuuchiae</name>
    <dbReference type="NCBI Taxonomy" id="172044"/>
    <lineage>
        <taxon>Bacteria</taxon>
        <taxon>Pseudomonadati</taxon>
        <taxon>Pseudomonadota</taxon>
        <taxon>Alphaproteobacteria</taxon>
        <taxon>Sphingomonadales</taxon>
        <taxon>Sphingomonadaceae</taxon>
        <taxon>Sphingomonas</taxon>
    </lineage>
</organism>
<dbReference type="GO" id="GO:0006935">
    <property type="term" value="P:chemotaxis"/>
    <property type="evidence" value="ECO:0007669"/>
    <property type="project" value="UniProtKB-UniRule"/>
</dbReference>
<dbReference type="Pfam" id="PF01339">
    <property type="entry name" value="CheB_methylest"/>
    <property type="match status" value="1"/>
</dbReference>
<dbReference type="Gene3D" id="3.40.50.2300">
    <property type="match status" value="1"/>
</dbReference>
<dbReference type="NCBIfam" id="NF001965">
    <property type="entry name" value="PRK00742.1"/>
    <property type="match status" value="1"/>
</dbReference>
<comment type="caution">
    <text evidence="10">The sequence shown here is derived from an EMBL/GenBank/DDBJ whole genome shotgun (WGS) entry which is preliminary data.</text>
</comment>
<dbReference type="PANTHER" id="PTHR42872">
    <property type="entry name" value="PROTEIN-GLUTAMATE METHYLESTERASE/PROTEIN-GLUTAMINE GLUTAMINASE"/>
    <property type="match status" value="1"/>
</dbReference>
<dbReference type="Gene3D" id="3.40.50.180">
    <property type="entry name" value="Methylesterase CheB, C-terminal domain"/>
    <property type="match status" value="1"/>
</dbReference>
<feature type="active site" evidence="5">
    <location>
        <position position="212"/>
    </location>
</feature>
<keyword evidence="6" id="KW-0597">Phosphoprotein</keyword>
<feature type="active site" evidence="5">
    <location>
        <position position="309"/>
    </location>
</feature>